<dbReference type="Proteomes" id="UP001140206">
    <property type="component" value="Chromosome 4"/>
</dbReference>
<dbReference type="SUPFAM" id="SSF53098">
    <property type="entry name" value="Ribonuclease H-like"/>
    <property type="match status" value="1"/>
</dbReference>
<dbReference type="PANTHER" id="PTHR47074:SF48">
    <property type="entry name" value="POLYNUCLEOTIDYL TRANSFERASE, RIBONUCLEASE H-LIKE SUPERFAMILY PROTEIN"/>
    <property type="match status" value="1"/>
</dbReference>
<dbReference type="InterPro" id="IPR012337">
    <property type="entry name" value="RNaseH-like_sf"/>
</dbReference>
<dbReference type="InterPro" id="IPR052929">
    <property type="entry name" value="RNase_H-like_EbsB-rel"/>
</dbReference>
<dbReference type="CDD" id="cd06222">
    <property type="entry name" value="RNase_H_like"/>
    <property type="match status" value="1"/>
</dbReference>
<evidence type="ECO:0000259" key="1">
    <source>
        <dbReference type="Pfam" id="PF13966"/>
    </source>
</evidence>
<proteinExistence type="predicted"/>
<evidence type="ECO:0000313" key="2">
    <source>
        <dbReference type="EMBL" id="KAJ4766019.1"/>
    </source>
</evidence>
<dbReference type="EMBL" id="JAMFTS010000004">
    <property type="protein sequence ID" value="KAJ4766019.1"/>
    <property type="molecule type" value="Genomic_DNA"/>
</dbReference>
<name>A0AAV8DDJ2_9POAL</name>
<feature type="domain" description="Reverse transcriptase zinc-binding" evidence="1">
    <location>
        <begin position="140"/>
        <end position="230"/>
    </location>
</feature>
<dbReference type="PANTHER" id="PTHR47074">
    <property type="entry name" value="BNAC02G40300D PROTEIN"/>
    <property type="match status" value="1"/>
</dbReference>
<accession>A0AAV8DDJ2</accession>
<sequence>MSDDNKLWVQVCKAKYYPKIGFWNAKCNTSASHLWKQVNKIKHKFKEEVVWSIGDGQKAHVISQPWFRGWEVTQQVTLGERGKTVAQLYDFDTDHWKMEELQRLFNTQQVATILAEVAKPTLDPQIKDRLIWLHTKAGNYSVKEGYQRLIQLAPRNGNVEGELWKRIWGWKGVVPKVRIFMWRLLSKALPVAQNMHTRINRFSPTCQRCHEENEYEVHCFFFCHGSRAVWFGSQLGFQTQHLPLNIVEAVKQIGRNLNEEDLKVFSYTMWELWKERNEAVLHKRHFQPKAVIQKVKGWLRPIENLPQIVPQDRHISNEGRYEYHGDGWQIITDGSWDVNQAAGTAHLIYKGGMLMALGVQSGKIGDAFLVEAVALRQAIEHLKVLTGLQQESVIQFYTDCECLAIAINENDLQNIPSWKAMKEVAKIIENIKDLGRAATLIHIPRKAVQGAHLLANQARTSQTSYIGVPNLNVWPDLQHFMVLDGQVFQQVQEAPP</sequence>
<dbReference type="Gene3D" id="3.30.420.10">
    <property type="entry name" value="Ribonuclease H-like superfamily/Ribonuclease H"/>
    <property type="match status" value="1"/>
</dbReference>
<organism evidence="2 3">
    <name type="scientific">Rhynchospora pubera</name>
    <dbReference type="NCBI Taxonomy" id="906938"/>
    <lineage>
        <taxon>Eukaryota</taxon>
        <taxon>Viridiplantae</taxon>
        <taxon>Streptophyta</taxon>
        <taxon>Embryophyta</taxon>
        <taxon>Tracheophyta</taxon>
        <taxon>Spermatophyta</taxon>
        <taxon>Magnoliopsida</taxon>
        <taxon>Liliopsida</taxon>
        <taxon>Poales</taxon>
        <taxon>Cyperaceae</taxon>
        <taxon>Cyperoideae</taxon>
        <taxon>Rhynchosporeae</taxon>
        <taxon>Rhynchospora</taxon>
    </lineage>
</organism>
<dbReference type="Pfam" id="PF13966">
    <property type="entry name" value="zf-RVT"/>
    <property type="match status" value="1"/>
</dbReference>
<reference evidence="2" key="1">
    <citation type="submission" date="2022-08" db="EMBL/GenBank/DDBJ databases">
        <authorList>
            <person name="Marques A."/>
        </authorList>
    </citation>
    <scope>NUCLEOTIDE SEQUENCE</scope>
    <source>
        <strain evidence="2">RhyPub2mFocal</strain>
        <tissue evidence="2">Leaves</tissue>
    </source>
</reference>
<dbReference type="InterPro" id="IPR036397">
    <property type="entry name" value="RNaseH_sf"/>
</dbReference>
<comment type="caution">
    <text evidence="2">The sequence shown here is derived from an EMBL/GenBank/DDBJ whole genome shotgun (WGS) entry which is preliminary data.</text>
</comment>
<evidence type="ECO:0000313" key="3">
    <source>
        <dbReference type="Proteomes" id="UP001140206"/>
    </source>
</evidence>
<protein>
    <submittedName>
        <fullName evidence="2">Ribonuclease H-like superfamily protein</fullName>
    </submittedName>
</protein>
<gene>
    <name evidence="2" type="ORF">LUZ62_076394</name>
</gene>
<dbReference type="GO" id="GO:0003676">
    <property type="term" value="F:nucleic acid binding"/>
    <property type="evidence" value="ECO:0007669"/>
    <property type="project" value="InterPro"/>
</dbReference>
<dbReference type="InterPro" id="IPR026960">
    <property type="entry name" value="RVT-Znf"/>
</dbReference>
<keyword evidence="3" id="KW-1185">Reference proteome</keyword>
<dbReference type="AlphaFoldDB" id="A0AAV8DDJ2"/>
<dbReference type="InterPro" id="IPR044730">
    <property type="entry name" value="RNase_H-like_dom_plant"/>
</dbReference>